<dbReference type="EMBL" id="FNVG01000008">
    <property type="protein sequence ID" value="SEG15945.1"/>
    <property type="molecule type" value="Genomic_DNA"/>
</dbReference>
<dbReference type="InterPro" id="IPR005467">
    <property type="entry name" value="His_kinase_dom"/>
</dbReference>
<dbReference type="AlphaFoldDB" id="A0A1H5XWN3"/>
<dbReference type="SUPFAM" id="SSF55874">
    <property type="entry name" value="ATPase domain of HSP90 chaperone/DNA topoisomerase II/histidine kinase"/>
    <property type="match status" value="1"/>
</dbReference>
<dbReference type="InterPro" id="IPR036890">
    <property type="entry name" value="HATPase_C_sf"/>
</dbReference>
<dbReference type="Gene3D" id="3.30.565.10">
    <property type="entry name" value="Histidine kinase-like ATPase, C-terminal domain"/>
    <property type="match status" value="1"/>
</dbReference>
<reference evidence="6" key="1">
    <citation type="submission" date="2016-10" db="EMBL/GenBank/DDBJ databases">
        <authorList>
            <person name="Varghese N."/>
            <person name="Submissions S."/>
        </authorList>
    </citation>
    <scope>NUCLEOTIDE SEQUENCE [LARGE SCALE GENOMIC DNA]</scope>
    <source>
        <strain evidence="6">CGMCC 1.7062</strain>
    </source>
</reference>
<feature type="domain" description="Cyclic nucleotide-binding" evidence="3">
    <location>
        <begin position="1"/>
        <end position="97"/>
    </location>
</feature>
<dbReference type="InterPro" id="IPR003594">
    <property type="entry name" value="HATPase_dom"/>
</dbReference>
<dbReference type="InterPro" id="IPR018490">
    <property type="entry name" value="cNMP-bd_dom_sf"/>
</dbReference>
<dbReference type="InterPro" id="IPR004358">
    <property type="entry name" value="Sig_transdc_His_kin-like_C"/>
</dbReference>
<dbReference type="RefSeq" id="WP_103880152.1">
    <property type="nucleotide sequence ID" value="NZ_FNVG01000008.1"/>
</dbReference>
<dbReference type="PANTHER" id="PTHR43065">
    <property type="entry name" value="SENSOR HISTIDINE KINASE"/>
    <property type="match status" value="1"/>
</dbReference>
<dbReference type="CDD" id="cd00038">
    <property type="entry name" value="CAP_ED"/>
    <property type="match status" value="1"/>
</dbReference>
<dbReference type="InterPro" id="IPR014710">
    <property type="entry name" value="RmlC-like_jellyroll"/>
</dbReference>
<evidence type="ECO:0000313" key="5">
    <source>
        <dbReference type="EMBL" id="SEG15945.1"/>
    </source>
</evidence>
<accession>A0A1H5XWN3</accession>
<comment type="catalytic activity">
    <reaction evidence="1">
        <text>ATP + protein L-histidine = ADP + protein N-phospho-L-histidine.</text>
        <dbReference type="EC" id="2.7.13.3"/>
    </reaction>
</comment>
<dbReference type="PANTHER" id="PTHR43065:SF48">
    <property type="entry name" value="HISTIDINE KINASE"/>
    <property type="match status" value="1"/>
</dbReference>
<dbReference type="OrthoDB" id="9772100at2"/>
<sequence length="441" mass="49014">MEQLVRHYFSQSHRQVTLPVDEVVLRQNGHNDRLYYVLSGELEGYFESDEDGKLTKLFTASSGAFIGVHSFFSGTWIASSTVIAKTEVTLAWIDRNTPAVRPDVLGPLNAQFMPVMVNELSRRQRRATQEALAKEKVLQRLHTAEQMTTLGQLAAGIAHELNNAIGVVSSKTERMQHDLIQLLEEVHPEASQYFDAGLLQGQSVSSSEVRKMAKQIQSRYRLDRDLAKQLARATGSEIVPDAWLNDPVQALKYWGMGRDLHDLRIAAKHTVGIVKSVKQLGRTDGEPDELLDINDTINKALALLQSDLRRVSVRMRPATLPLIRGASTEFVQVWSNIIKNACDAMLPTESPQIDIQTKISNQRILVTIANNGPEIDESTRRKIFQPNFTTKKGGLSFGLGLGLSIVKRIVSENGGTIVVKSAPERTIFRVKLPLGEAYGEA</sequence>
<proteinExistence type="predicted"/>
<protein>
    <recommendedName>
        <fullName evidence="2">histidine kinase</fullName>
        <ecNumber evidence="2">2.7.13.3</ecNumber>
    </recommendedName>
</protein>
<dbReference type="Proteomes" id="UP000236721">
    <property type="component" value="Unassembled WGS sequence"/>
</dbReference>
<evidence type="ECO:0000313" key="6">
    <source>
        <dbReference type="Proteomes" id="UP000236721"/>
    </source>
</evidence>
<feature type="domain" description="Histidine kinase" evidence="4">
    <location>
        <begin position="273"/>
        <end position="436"/>
    </location>
</feature>
<evidence type="ECO:0000259" key="3">
    <source>
        <dbReference type="PROSITE" id="PS50042"/>
    </source>
</evidence>
<dbReference type="Pfam" id="PF02518">
    <property type="entry name" value="HATPase_c"/>
    <property type="match status" value="1"/>
</dbReference>
<dbReference type="PRINTS" id="PR00344">
    <property type="entry name" value="BCTRLSENSOR"/>
</dbReference>
<dbReference type="InterPro" id="IPR000595">
    <property type="entry name" value="cNMP-bd_dom"/>
</dbReference>
<name>A0A1H5XWN3_9VIBR</name>
<keyword evidence="6" id="KW-1185">Reference proteome</keyword>
<dbReference type="Gene3D" id="1.10.287.130">
    <property type="match status" value="1"/>
</dbReference>
<evidence type="ECO:0000256" key="1">
    <source>
        <dbReference type="ARBA" id="ARBA00000085"/>
    </source>
</evidence>
<dbReference type="PROSITE" id="PS50042">
    <property type="entry name" value="CNMP_BINDING_3"/>
    <property type="match status" value="1"/>
</dbReference>
<dbReference type="SUPFAM" id="SSF51206">
    <property type="entry name" value="cAMP-binding domain-like"/>
    <property type="match status" value="1"/>
</dbReference>
<dbReference type="PROSITE" id="PS50109">
    <property type="entry name" value="HIS_KIN"/>
    <property type="match status" value="1"/>
</dbReference>
<dbReference type="EC" id="2.7.13.3" evidence="2"/>
<evidence type="ECO:0000259" key="4">
    <source>
        <dbReference type="PROSITE" id="PS50109"/>
    </source>
</evidence>
<dbReference type="Pfam" id="PF00027">
    <property type="entry name" value="cNMP_binding"/>
    <property type="match status" value="1"/>
</dbReference>
<dbReference type="GO" id="GO:0004673">
    <property type="term" value="F:protein histidine kinase activity"/>
    <property type="evidence" value="ECO:0007669"/>
    <property type="project" value="UniProtKB-EC"/>
</dbReference>
<dbReference type="Gene3D" id="2.60.120.10">
    <property type="entry name" value="Jelly Rolls"/>
    <property type="match status" value="1"/>
</dbReference>
<gene>
    <name evidence="5" type="ORF">SAMN04488244_10811</name>
</gene>
<evidence type="ECO:0000256" key="2">
    <source>
        <dbReference type="ARBA" id="ARBA00012438"/>
    </source>
</evidence>
<organism evidence="5 6">
    <name type="scientific">Vibrio hangzhouensis</name>
    <dbReference type="NCBI Taxonomy" id="462991"/>
    <lineage>
        <taxon>Bacteria</taxon>
        <taxon>Pseudomonadati</taxon>
        <taxon>Pseudomonadota</taxon>
        <taxon>Gammaproteobacteria</taxon>
        <taxon>Vibrionales</taxon>
        <taxon>Vibrionaceae</taxon>
        <taxon>Vibrio</taxon>
    </lineage>
</organism>
<dbReference type="SMART" id="SM00387">
    <property type="entry name" value="HATPase_c"/>
    <property type="match status" value="1"/>
</dbReference>